<protein>
    <recommendedName>
        <fullName evidence="6">Reticulon-like protein</fullName>
    </recommendedName>
</protein>
<reference evidence="9" key="1">
    <citation type="submission" date="2015-02" db="EMBL/GenBank/DDBJ databases">
        <title>A transcriptome of Wollemia nobilis - a relic of Gondwana.</title>
        <authorList>
            <person name="Chia J.Y."/>
            <person name="Leong Y.S."/>
            <person name="Abdul Karim S."/>
            <person name="Wan Azmi N."/>
            <person name="Hercus R."/>
            <person name="Croft L."/>
        </authorList>
    </citation>
    <scope>NUCLEOTIDE SEQUENCE</scope>
    <source>
        <strain evidence="9">MaeBrown</strain>
        <tissue evidence="9">Leaf</tissue>
    </source>
</reference>
<feature type="region of interest" description="Disordered" evidence="7">
    <location>
        <begin position="1"/>
        <end position="114"/>
    </location>
</feature>
<keyword evidence="2 6" id="KW-0812">Transmembrane</keyword>
<feature type="compositionally biased region" description="Basic and acidic residues" evidence="7">
    <location>
        <begin position="89"/>
        <end position="99"/>
    </location>
</feature>
<dbReference type="AlphaFoldDB" id="A0A0C9SA47"/>
<proteinExistence type="predicted"/>
<accession>A0A0C9SA47</accession>
<evidence type="ECO:0000256" key="6">
    <source>
        <dbReference type="RuleBase" id="RU363132"/>
    </source>
</evidence>
<feature type="domain" description="Reticulon" evidence="8">
    <location>
        <begin position="138"/>
        <end position="325"/>
    </location>
</feature>
<dbReference type="Pfam" id="PF02453">
    <property type="entry name" value="Reticulon"/>
    <property type="match status" value="1"/>
</dbReference>
<dbReference type="GO" id="GO:0005789">
    <property type="term" value="C:endoplasmic reticulum membrane"/>
    <property type="evidence" value="ECO:0007669"/>
    <property type="project" value="UniProtKB-SubCell"/>
</dbReference>
<dbReference type="PANTHER" id="PTHR10994">
    <property type="entry name" value="RETICULON"/>
    <property type="match status" value="1"/>
</dbReference>
<evidence type="ECO:0000256" key="1">
    <source>
        <dbReference type="ARBA" id="ARBA00004477"/>
    </source>
</evidence>
<evidence type="ECO:0000256" key="7">
    <source>
        <dbReference type="SAM" id="MobiDB-lite"/>
    </source>
</evidence>
<feature type="compositionally biased region" description="Basic and acidic residues" evidence="7">
    <location>
        <begin position="1"/>
        <end position="10"/>
    </location>
</feature>
<feature type="compositionally biased region" description="Polar residues" evidence="7">
    <location>
        <begin position="20"/>
        <end position="32"/>
    </location>
</feature>
<dbReference type="InterPro" id="IPR045064">
    <property type="entry name" value="Reticulon-like"/>
</dbReference>
<feature type="transmembrane region" description="Helical" evidence="6">
    <location>
        <begin position="265"/>
        <end position="283"/>
    </location>
</feature>
<comment type="subcellular location">
    <subcellularLocation>
        <location evidence="1 6">Endoplasmic reticulum membrane</location>
        <topology evidence="1 6">Multi-pass membrane protein</topology>
    </subcellularLocation>
</comment>
<evidence type="ECO:0000256" key="5">
    <source>
        <dbReference type="ARBA" id="ARBA00023136"/>
    </source>
</evidence>
<feature type="compositionally biased region" description="Basic and acidic residues" evidence="7">
    <location>
        <begin position="60"/>
        <end position="78"/>
    </location>
</feature>
<organism evidence="9">
    <name type="scientific">Wollemia nobilis</name>
    <dbReference type="NCBI Taxonomy" id="56998"/>
    <lineage>
        <taxon>Eukaryota</taxon>
        <taxon>Viridiplantae</taxon>
        <taxon>Streptophyta</taxon>
        <taxon>Embryophyta</taxon>
        <taxon>Tracheophyta</taxon>
        <taxon>Spermatophyta</taxon>
        <taxon>Pinopsida</taxon>
        <taxon>Pinidae</taxon>
        <taxon>Conifers II</taxon>
        <taxon>Araucariales</taxon>
        <taxon>Araucariaceae</taxon>
        <taxon>Wollemia</taxon>
    </lineage>
</organism>
<feature type="transmembrane region" description="Helical" evidence="6">
    <location>
        <begin position="170"/>
        <end position="190"/>
    </location>
</feature>
<dbReference type="PANTHER" id="PTHR10994:SF193">
    <property type="entry name" value="RETICULON-LIKE PROTEIN"/>
    <property type="match status" value="1"/>
</dbReference>
<feature type="transmembrane region" description="Helical" evidence="6">
    <location>
        <begin position="147"/>
        <end position="164"/>
    </location>
</feature>
<evidence type="ECO:0000256" key="2">
    <source>
        <dbReference type="ARBA" id="ARBA00022692"/>
    </source>
</evidence>
<evidence type="ECO:0000256" key="4">
    <source>
        <dbReference type="ARBA" id="ARBA00022989"/>
    </source>
</evidence>
<evidence type="ECO:0000256" key="3">
    <source>
        <dbReference type="ARBA" id="ARBA00022824"/>
    </source>
</evidence>
<dbReference type="GO" id="GO:0009617">
    <property type="term" value="P:response to bacterium"/>
    <property type="evidence" value="ECO:0007669"/>
    <property type="project" value="InterPro"/>
</dbReference>
<evidence type="ECO:0000313" key="9">
    <source>
        <dbReference type="EMBL" id="JAG88903.1"/>
    </source>
</evidence>
<dbReference type="PROSITE" id="PS50845">
    <property type="entry name" value="RETICULON"/>
    <property type="match status" value="1"/>
</dbReference>
<keyword evidence="3 6" id="KW-0256">Endoplasmic reticulum</keyword>
<keyword evidence="4 6" id="KW-1133">Transmembrane helix</keyword>
<dbReference type="InterPro" id="IPR003388">
    <property type="entry name" value="Reticulon"/>
</dbReference>
<name>A0A0C9SA47_9CONI</name>
<evidence type="ECO:0000259" key="8">
    <source>
        <dbReference type="PROSITE" id="PS50845"/>
    </source>
</evidence>
<keyword evidence="5 6" id="KW-0472">Membrane</keyword>
<dbReference type="EMBL" id="GCHU01004914">
    <property type="protein sequence ID" value="JAG88903.1"/>
    <property type="molecule type" value="Transcribed_RNA"/>
</dbReference>
<sequence>MADASDKHSSSGDFTEESVVMTSVPENSSEVSVTKPELAEISAPKPLDEESPEVLLHPHPKSEAQEVRSPKPSEEMSREFFAPISSGKSSEDIPSKGKLPEIVSSEPSEAPAGQAPCGQYRLFNRQKTIHEVLGGGKAADVILWRKRSICIAMLVAGGSIWFWFERSGYTFLSVLANSLLLLVSVLFIWANAASVLHRPPPPLPDLTITEEITMIVASSVCKKINSVLAVARDIAVGSDVKLFLKVAGTLCVISILGGWFNFLTLAYLCLVLCLSIPALYNKYEDKVDKNAEIAHQHIQKHCKSLNENVLSKIPRQLSMLKAKSQ</sequence>